<dbReference type="SUPFAM" id="SSF53474">
    <property type="entry name" value="alpha/beta-Hydrolases"/>
    <property type="match status" value="1"/>
</dbReference>
<dbReference type="InterPro" id="IPR029058">
    <property type="entry name" value="AB_hydrolase_fold"/>
</dbReference>
<dbReference type="InterPro" id="IPR000073">
    <property type="entry name" value="AB_hydrolase_1"/>
</dbReference>
<name>A0A2S2BPM2_9NOCA</name>
<accession>A0A2S2BPM2</accession>
<dbReference type="Gene3D" id="3.40.50.1820">
    <property type="entry name" value="alpha/beta hydrolase"/>
    <property type="match status" value="1"/>
</dbReference>
<dbReference type="Proteomes" id="UP000245711">
    <property type="component" value="Chromosome"/>
</dbReference>
<keyword evidence="3" id="KW-1185">Reference proteome</keyword>
<proteinExistence type="predicted"/>
<dbReference type="AlphaFoldDB" id="A0A2S2BPM2"/>
<feature type="domain" description="AB hydrolase-1" evidence="1">
    <location>
        <begin position="146"/>
        <end position="371"/>
    </location>
</feature>
<protein>
    <recommendedName>
        <fullName evidence="1">AB hydrolase-1 domain-containing protein</fullName>
    </recommendedName>
</protein>
<dbReference type="EMBL" id="CP021354">
    <property type="protein sequence ID" value="AWK70577.1"/>
    <property type="molecule type" value="Genomic_DNA"/>
</dbReference>
<dbReference type="GO" id="GO:0003824">
    <property type="term" value="F:catalytic activity"/>
    <property type="evidence" value="ECO:0007669"/>
    <property type="project" value="UniProtKB-ARBA"/>
</dbReference>
<gene>
    <name evidence="2" type="ORF">CBI38_02335</name>
</gene>
<dbReference type="KEGG" id="roz:CBI38_02335"/>
<dbReference type="Pfam" id="PF00561">
    <property type="entry name" value="Abhydrolase_1"/>
    <property type="match status" value="1"/>
</dbReference>
<reference evidence="2 3" key="1">
    <citation type="submission" date="2017-05" db="EMBL/GenBank/DDBJ databases">
        <title>Isolation of Rhodococcus sp. S2-17 biodegrading of BP-3.</title>
        <authorList>
            <person name="Lee Y."/>
            <person name="Kim K.H."/>
            <person name="Chun B.H."/>
            <person name="Jung H.S."/>
            <person name="Jeon C.O."/>
        </authorList>
    </citation>
    <scope>NUCLEOTIDE SEQUENCE [LARGE SCALE GENOMIC DNA]</scope>
    <source>
        <strain evidence="2 3">S2-17</strain>
    </source>
</reference>
<evidence type="ECO:0000313" key="3">
    <source>
        <dbReference type="Proteomes" id="UP000245711"/>
    </source>
</evidence>
<organism evidence="2 3">
    <name type="scientific">Rhodococcus oxybenzonivorans</name>
    <dbReference type="NCBI Taxonomy" id="1990687"/>
    <lineage>
        <taxon>Bacteria</taxon>
        <taxon>Bacillati</taxon>
        <taxon>Actinomycetota</taxon>
        <taxon>Actinomycetes</taxon>
        <taxon>Mycobacteriales</taxon>
        <taxon>Nocardiaceae</taxon>
        <taxon>Rhodococcus</taxon>
    </lineage>
</organism>
<dbReference type="OrthoDB" id="345573at2"/>
<evidence type="ECO:0000259" key="1">
    <source>
        <dbReference type="Pfam" id="PF00561"/>
    </source>
</evidence>
<sequence>MHPTGASCMTTAGNRHWRDLALFPLEVGAAAVEGWSGYLAGLCRRRANPFDIADDVLSFWVAVSSRECPKWAHHSDVARRGRLADCRNYSTDGRTDQIPTLVIPPHSGRASSIVDYADGRSLMYTLREAGIDNLYCLDWHGRTPDNTNASIDDYLDLLTETTEFLGGRINLVGFSQGGWLATIFAALHPAAAHSLVIAGAPIDFHAGRPHVVEVMGSWLRDPSAAWLRACAVAIAGLQYRLGEAAGVPLGRPTAEFEHAMTLLAHIDEPEAVERYLERRRWFAWSQQLPDRFRDWMIEELLTNRLISNELRVKAGNITLESISCPVFLIAGSDDEFTPPEQVWALERHISTPPGHITRRLVKGGHLSLIIDPAVLEEVWRPVMRSVAALSATSEVDHSPSP</sequence>
<dbReference type="PANTHER" id="PTHR36837:SF2">
    <property type="entry name" value="POLY(3-HYDROXYALKANOATE) POLYMERASE SUBUNIT PHAC"/>
    <property type="match status" value="1"/>
</dbReference>
<dbReference type="PANTHER" id="PTHR36837">
    <property type="entry name" value="POLY(3-HYDROXYALKANOATE) POLYMERASE SUBUNIT PHAC"/>
    <property type="match status" value="1"/>
</dbReference>
<evidence type="ECO:0000313" key="2">
    <source>
        <dbReference type="EMBL" id="AWK70577.1"/>
    </source>
</evidence>
<dbReference type="InterPro" id="IPR051321">
    <property type="entry name" value="PHA/PHB_synthase"/>
</dbReference>